<evidence type="ECO:0000313" key="1">
    <source>
        <dbReference type="EMBL" id="SPJ89773.1"/>
    </source>
</evidence>
<evidence type="ECO:0000313" key="2">
    <source>
        <dbReference type="Proteomes" id="UP001187734"/>
    </source>
</evidence>
<protein>
    <recommendedName>
        <fullName evidence="3">Protein kinase domain-containing protein</fullName>
    </recommendedName>
</protein>
<evidence type="ECO:0008006" key="3">
    <source>
        <dbReference type="Google" id="ProtNLM"/>
    </source>
</evidence>
<reference evidence="1" key="1">
    <citation type="submission" date="2018-03" db="EMBL/GenBank/DDBJ databases">
        <authorList>
            <person name="Guldener U."/>
        </authorList>
    </citation>
    <scope>NUCLEOTIDE SEQUENCE</scope>
</reference>
<proteinExistence type="predicted"/>
<dbReference type="PANTHER" id="PTHR37542:SF3">
    <property type="entry name" value="PRION-INHIBITION AND PROPAGATION HELO DOMAIN-CONTAINING PROTEIN"/>
    <property type="match status" value="1"/>
</dbReference>
<accession>A0AAE8MNT3</accession>
<organism evidence="1 2">
    <name type="scientific">Fusarium torulosum</name>
    <dbReference type="NCBI Taxonomy" id="33205"/>
    <lineage>
        <taxon>Eukaryota</taxon>
        <taxon>Fungi</taxon>
        <taxon>Dikarya</taxon>
        <taxon>Ascomycota</taxon>
        <taxon>Pezizomycotina</taxon>
        <taxon>Sordariomycetes</taxon>
        <taxon>Hypocreomycetidae</taxon>
        <taxon>Hypocreales</taxon>
        <taxon>Nectriaceae</taxon>
        <taxon>Fusarium</taxon>
    </lineage>
</organism>
<dbReference type="Proteomes" id="UP001187734">
    <property type="component" value="Unassembled WGS sequence"/>
</dbReference>
<dbReference type="EMBL" id="ONZP01000716">
    <property type="protein sequence ID" value="SPJ89773.1"/>
    <property type="molecule type" value="Genomic_DNA"/>
</dbReference>
<name>A0AAE8MNT3_9HYPO</name>
<dbReference type="InterPro" id="IPR011009">
    <property type="entry name" value="Kinase-like_dom_sf"/>
</dbReference>
<keyword evidence="2" id="KW-1185">Reference proteome</keyword>
<dbReference type="PANTHER" id="PTHR37542">
    <property type="entry name" value="HELO DOMAIN-CONTAINING PROTEIN-RELATED"/>
    <property type="match status" value="1"/>
</dbReference>
<dbReference type="AlphaFoldDB" id="A0AAE8MNT3"/>
<comment type="caution">
    <text evidence="1">The sequence shown here is derived from an EMBL/GenBank/DDBJ whole genome shotgun (WGS) entry which is preliminary data.</text>
</comment>
<sequence length="591" mass="66632">MSVFQLTIDLNEFIRRLNLIVADAANYSVDIRRYASDFKQQLGRSEFLVRVAGDRLLNSSSSEIGTIQREAINITFDDIKRSYEDLKSFFSEDEIGTSPSTLTTGESVISSSIKSGLSSTTRRIRWAIGRKSTADKLIKVIERSNKFLWTSLQDLELLRDDDQSPPPPTFDGTTSNSAQTILTTQRIRLGICRGRIPLNRNILRRQSFLDLAKASVLEKGTSLRTATYAASRQVLIEGYEIGDNNQSSERKAIQLAMLLSQPKVPELNVFKCEGLVHDAAANRYEFIFDMASITSDLKEDGFSFSTPAEQLAAFRSLNFRLTPTSEGKDTNDNKGDCHSVFRYSNAGANARYWPMSLLERLTFARSLAQTISTLHLAEWVHGNMNSKSILFFQDITRTQPNGNWLATPGAEISSGRLGRPYLFGFQFTRLDNDYSDSKTRNRLSSWNNFYRHPERQVHRNRRPQVPHKPLHDIYSLGVIFLEIGLGHLAEDLIEMEKASPIKSAPATQDISYQGLFLDIASRLLPERMGEWYTQLVIKCLAGDLQRLGGRSDESEGWGLPTELQEEVTLSTAFWISVIEPLNRLIEATSPS</sequence>
<dbReference type="SUPFAM" id="SSF56112">
    <property type="entry name" value="Protein kinase-like (PK-like)"/>
    <property type="match status" value="1"/>
</dbReference>
<gene>
    <name evidence="1" type="ORF">FTOL_13134</name>
</gene>
<dbReference type="Gene3D" id="1.10.510.10">
    <property type="entry name" value="Transferase(Phosphotransferase) domain 1"/>
    <property type="match status" value="1"/>
</dbReference>